<dbReference type="Gene3D" id="3.90.190.10">
    <property type="entry name" value="Protein tyrosine phosphatase superfamily"/>
    <property type="match status" value="1"/>
</dbReference>
<gene>
    <name evidence="2" type="ORF">RI543_000937</name>
</gene>
<name>A0AAN8A9C7_9SACH</name>
<accession>A0AAN8A9C7</accession>
<dbReference type="Proteomes" id="UP001306508">
    <property type="component" value="Unassembled WGS sequence"/>
</dbReference>
<evidence type="ECO:0000256" key="1">
    <source>
        <dbReference type="SAM" id="MobiDB-lite"/>
    </source>
</evidence>
<dbReference type="InterPro" id="IPR004861">
    <property type="entry name" value="Siw14-like"/>
</dbReference>
<evidence type="ECO:0000313" key="3">
    <source>
        <dbReference type="Proteomes" id="UP001306508"/>
    </source>
</evidence>
<dbReference type="InterPro" id="IPR029021">
    <property type="entry name" value="Prot-tyrosine_phosphatase-like"/>
</dbReference>
<dbReference type="PANTHER" id="PTHR31126:SF70">
    <property type="entry name" value="PROTEIN OCA4"/>
    <property type="match status" value="1"/>
</dbReference>
<dbReference type="GO" id="GO:0016791">
    <property type="term" value="F:phosphatase activity"/>
    <property type="evidence" value="ECO:0007669"/>
    <property type="project" value="TreeGrafter"/>
</dbReference>
<feature type="region of interest" description="Disordered" evidence="1">
    <location>
        <begin position="368"/>
        <end position="402"/>
    </location>
</feature>
<dbReference type="AlphaFoldDB" id="A0AAN8A9C7"/>
<comment type="caution">
    <text evidence="2">The sequence shown here is derived from an EMBL/GenBank/DDBJ whole genome shotgun (WGS) entry which is preliminary data.</text>
</comment>
<sequence length="446" mass="51792">MLVPPAGFGIAEEGIYRCSKVETLNLSFLETLNLKTILFIGGQEPSKFFKDFFNRSSINWSVLRTEDLSSASTISTLDNHRRIKSHLTSPNGNNTEIQSSPPTKTFVSQNNVTFNAIKNNNIPIENSCITKDTDNTNHHYNENPDISMDTSINIPLTENNDLSINTQPPFILNDSSDLMLIKSTCLKKTFQKLLNSKCYNLLLVDKTSLIVGILRKIQKWNISSILNEYRLYSGKHSSYFAETFLELVDIRIEQDHETLDAEETIVKNFDISPNKSNIIPFEPKKPSNCIIVSEEDLCDPPEVPKRLINMILEAEQNEQLEILRKSVGIFSKKLDRHNSDLGIFGHKYRLAFNKKDNGNYEYYKSYKSRHQKSKKYRNQRDQTTNNNNNIRKKEEEIEEEEEEEDIVTLNIPKESLLPSWFTYQRDLWEQENVPEVHHFYKEYIFV</sequence>
<feature type="region of interest" description="Disordered" evidence="1">
    <location>
        <begin position="84"/>
        <end position="104"/>
    </location>
</feature>
<dbReference type="EMBL" id="JAWIZZ010000031">
    <property type="protein sequence ID" value="KAK5781751.1"/>
    <property type="molecule type" value="Genomic_DNA"/>
</dbReference>
<evidence type="ECO:0000313" key="2">
    <source>
        <dbReference type="EMBL" id="KAK5781751.1"/>
    </source>
</evidence>
<dbReference type="Pfam" id="PF03162">
    <property type="entry name" value="Y_phosphatase2"/>
    <property type="match status" value="2"/>
</dbReference>
<keyword evidence="3" id="KW-1185">Reference proteome</keyword>
<organism evidence="2 3">
    <name type="scientific">Arxiozyma heterogenica</name>
    <dbReference type="NCBI Taxonomy" id="278026"/>
    <lineage>
        <taxon>Eukaryota</taxon>
        <taxon>Fungi</taxon>
        <taxon>Dikarya</taxon>
        <taxon>Ascomycota</taxon>
        <taxon>Saccharomycotina</taxon>
        <taxon>Saccharomycetes</taxon>
        <taxon>Saccharomycetales</taxon>
        <taxon>Saccharomycetaceae</taxon>
        <taxon>Arxiozyma</taxon>
    </lineage>
</organism>
<dbReference type="PANTHER" id="PTHR31126">
    <property type="entry name" value="TYROSINE-PROTEIN PHOSPHATASE"/>
    <property type="match status" value="1"/>
</dbReference>
<evidence type="ECO:0008006" key="4">
    <source>
        <dbReference type="Google" id="ProtNLM"/>
    </source>
</evidence>
<proteinExistence type="predicted"/>
<protein>
    <recommendedName>
        <fullName evidence="4">Protein OCA4</fullName>
    </recommendedName>
</protein>
<feature type="compositionally biased region" description="Basic residues" evidence="1">
    <location>
        <begin position="368"/>
        <end position="377"/>
    </location>
</feature>
<feature type="compositionally biased region" description="Polar residues" evidence="1">
    <location>
        <begin position="86"/>
        <end position="104"/>
    </location>
</feature>
<dbReference type="SUPFAM" id="SSF52799">
    <property type="entry name" value="(Phosphotyrosine protein) phosphatases II"/>
    <property type="match status" value="1"/>
</dbReference>
<reference evidence="3" key="1">
    <citation type="submission" date="2023-07" db="EMBL/GenBank/DDBJ databases">
        <title>A draft genome of Kazachstania heterogenica Y-27499.</title>
        <authorList>
            <person name="Donic C."/>
            <person name="Kralova J.S."/>
            <person name="Fidel L."/>
            <person name="Ben-Dor S."/>
            <person name="Jung S."/>
        </authorList>
    </citation>
    <scope>NUCLEOTIDE SEQUENCE [LARGE SCALE GENOMIC DNA]</scope>
    <source>
        <strain evidence="3">Y27499</strain>
    </source>
</reference>